<dbReference type="Gene3D" id="3.20.20.190">
    <property type="entry name" value="Phosphatidylinositol (PI) phosphodiesterase"/>
    <property type="match status" value="1"/>
</dbReference>
<dbReference type="PANTHER" id="PTHR13593:SF146">
    <property type="entry name" value="PLC-LIKE PHOSPHODIESTERASE"/>
    <property type="match status" value="1"/>
</dbReference>
<dbReference type="EMBL" id="JAUTXT010000031">
    <property type="protein sequence ID" value="KAK3672677.1"/>
    <property type="molecule type" value="Genomic_DNA"/>
</dbReference>
<evidence type="ECO:0000313" key="2">
    <source>
        <dbReference type="EMBL" id="KAK3672677.1"/>
    </source>
</evidence>
<keyword evidence="1" id="KW-0732">Signal</keyword>
<dbReference type="InterPro" id="IPR051057">
    <property type="entry name" value="PI-PLC_domain"/>
</dbReference>
<gene>
    <name evidence="2" type="ORF">LTR78_007489</name>
</gene>
<dbReference type="PANTHER" id="PTHR13593">
    <property type="match status" value="1"/>
</dbReference>
<feature type="chain" id="PRO_5042028900" description="PLC-like phosphodiesterase" evidence="1">
    <location>
        <begin position="20"/>
        <end position="313"/>
    </location>
</feature>
<accession>A0AAE0TSP5</accession>
<reference evidence="2" key="1">
    <citation type="submission" date="2023-07" db="EMBL/GenBank/DDBJ databases">
        <title>Black Yeasts Isolated from many extreme environments.</title>
        <authorList>
            <person name="Coleine C."/>
            <person name="Stajich J.E."/>
            <person name="Selbmann L."/>
        </authorList>
    </citation>
    <scope>NUCLEOTIDE SEQUENCE</scope>
    <source>
        <strain evidence="2">CCFEE 5485</strain>
    </source>
</reference>
<evidence type="ECO:0008006" key="4">
    <source>
        <dbReference type="Google" id="ProtNLM"/>
    </source>
</evidence>
<feature type="signal peptide" evidence="1">
    <location>
        <begin position="1"/>
        <end position="19"/>
    </location>
</feature>
<dbReference type="InterPro" id="IPR017946">
    <property type="entry name" value="PLC-like_Pdiesterase_TIM-brl"/>
</dbReference>
<dbReference type="SUPFAM" id="SSF51695">
    <property type="entry name" value="PLC-like phosphodiesterases"/>
    <property type="match status" value="1"/>
</dbReference>
<name>A0AAE0TSP5_9PEZI</name>
<dbReference type="Proteomes" id="UP001274830">
    <property type="component" value="Unassembled WGS sequence"/>
</dbReference>
<dbReference type="AlphaFoldDB" id="A0AAE0TSP5"/>
<comment type="caution">
    <text evidence="2">The sequence shown here is derived from an EMBL/GenBank/DDBJ whole genome shotgun (WGS) entry which is preliminary data.</text>
</comment>
<sequence length="313" mass="34011">MKVISFVIELLAILGFNTAQTSGLGRPPLQSRQQACNGNAAFCDRPYSNVSLIGTHDSAFVGSIVDPRVNQEKSVPTQLDAGIRFLQSQTHTINNGAQLEMCHTTCTELDAGSFQNYSSTIKTWLDDSPDDVITLLIVNGDNVDVSMFDAVFSSTGLKQYAFVPSTSPNQLAINDWPTYAQMITANTRLVVFIDSKANQNIVPYILDEFTYFFETPYDTTDPNFAECTLDRPAGGSAAGRMYIVNHFLDASLFGILFPNDAADYTTNAATGSGSIGAQAQLCESDYQRPPNVVLVDMFDRGDVFAAQDALNGV</sequence>
<dbReference type="Pfam" id="PF26146">
    <property type="entry name" value="PI-PLC_X"/>
    <property type="match status" value="1"/>
</dbReference>
<keyword evidence="3" id="KW-1185">Reference proteome</keyword>
<proteinExistence type="predicted"/>
<evidence type="ECO:0000313" key="3">
    <source>
        <dbReference type="Proteomes" id="UP001274830"/>
    </source>
</evidence>
<protein>
    <recommendedName>
        <fullName evidence="4">PLC-like phosphodiesterase</fullName>
    </recommendedName>
</protein>
<organism evidence="2 3">
    <name type="scientific">Recurvomyces mirabilis</name>
    <dbReference type="NCBI Taxonomy" id="574656"/>
    <lineage>
        <taxon>Eukaryota</taxon>
        <taxon>Fungi</taxon>
        <taxon>Dikarya</taxon>
        <taxon>Ascomycota</taxon>
        <taxon>Pezizomycotina</taxon>
        <taxon>Dothideomycetes</taxon>
        <taxon>Dothideomycetidae</taxon>
        <taxon>Mycosphaerellales</taxon>
        <taxon>Teratosphaeriaceae</taxon>
        <taxon>Recurvomyces</taxon>
    </lineage>
</organism>
<dbReference type="GO" id="GO:0008081">
    <property type="term" value="F:phosphoric diester hydrolase activity"/>
    <property type="evidence" value="ECO:0007669"/>
    <property type="project" value="InterPro"/>
</dbReference>
<dbReference type="GO" id="GO:0006629">
    <property type="term" value="P:lipid metabolic process"/>
    <property type="evidence" value="ECO:0007669"/>
    <property type="project" value="InterPro"/>
</dbReference>
<evidence type="ECO:0000256" key="1">
    <source>
        <dbReference type="SAM" id="SignalP"/>
    </source>
</evidence>